<dbReference type="EMBL" id="RSCL01000025">
    <property type="protein sequence ID" value="RUT00140.1"/>
    <property type="molecule type" value="Genomic_DNA"/>
</dbReference>
<dbReference type="RefSeq" id="WP_127085674.1">
    <property type="nucleotide sequence ID" value="NZ_RSCL01000025.1"/>
</dbReference>
<comment type="caution">
    <text evidence="1">The sequence shown here is derived from an EMBL/GenBank/DDBJ whole genome shotgun (WGS) entry which is preliminary data.</text>
</comment>
<dbReference type="AlphaFoldDB" id="A0A3S1AW62"/>
<protein>
    <submittedName>
        <fullName evidence="1">Uncharacterized protein</fullName>
    </submittedName>
</protein>
<dbReference type="OrthoDB" id="518124at2"/>
<gene>
    <name evidence="1" type="ORF">DSM106972_075880</name>
</gene>
<accession>A0A3S1AW62</accession>
<reference evidence="1" key="2">
    <citation type="journal article" date="2019" name="Genome Biol. Evol.">
        <title>Day and night: Metabolic profiles and evolutionary relationships of six axenic non-marine cyanobacteria.</title>
        <authorList>
            <person name="Will S.E."/>
            <person name="Henke P."/>
            <person name="Boedeker C."/>
            <person name="Huang S."/>
            <person name="Brinkmann H."/>
            <person name="Rohde M."/>
            <person name="Jarek M."/>
            <person name="Friedl T."/>
            <person name="Seufert S."/>
            <person name="Schumacher M."/>
            <person name="Overmann J."/>
            <person name="Neumann-Schaal M."/>
            <person name="Petersen J."/>
        </authorList>
    </citation>
    <scope>NUCLEOTIDE SEQUENCE [LARGE SCALE GENOMIC DNA]</scope>
    <source>
        <strain evidence="1">PCC 7102</strain>
    </source>
</reference>
<organism evidence="1 2">
    <name type="scientific">Dulcicalothrix desertica PCC 7102</name>
    <dbReference type="NCBI Taxonomy" id="232991"/>
    <lineage>
        <taxon>Bacteria</taxon>
        <taxon>Bacillati</taxon>
        <taxon>Cyanobacteriota</taxon>
        <taxon>Cyanophyceae</taxon>
        <taxon>Nostocales</taxon>
        <taxon>Calotrichaceae</taxon>
        <taxon>Dulcicalothrix</taxon>
    </lineage>
</organism>
<dbReference type="Proteomes" id="UP000271624">
    <property type="component" value="Unassembled WGS sequence"/>
</dbReference>
<evidence type="ECO:0000313" key="2">
    <source>
        <dbReference type="Proteomes" id="UP000271624"/>
    </source>
</evidence>
<keyword evidence="2" id="KW-1185">Reference proteome</keyword>
<reference evidence="1" key="1">
    <citation type="submission" date="2018-12" db="EMBL/GenBank/DDBJ databases">
        <authorList>
            <person name="Will S."/>
            <person name="Neumann-Schaal M."/>
            <person name="Henke P."/>
        </authorList>
    </citation>
    <scope>NUCLEOTIDE SEQUENCE</scope>
    <source>
        <strain evidence="1">PCC 7102</strain>
    </source>
</reference>
<sequence length="199" mass="21990">MAYSDFTLEMVIEEFNLSIRETRSLIKSQPVQPTELLVAILEREMPWAIAVGSEIARYSGIIAQVLLEIREMKHQQISVFAGKEFNVDPQRKLNGYCDFLISLSPIQSVIQAPVVVIAEAKRGILENGLGQCAAAMVAAQLFNQTHNLTISSVYGCVTNGSNWKFLKLSGTELVVDITEYDITPIERLLGILSATVTTD</sequence>
<evidence type="ECO:0000313" key="1">
    <source>
        <dbReference type="EMBL" id="RUT00140.1"/>
    </source>
</evidence>
<proteinExistence type="predicted"/>
<name>A0A3S1AW62_9CYAN</name>